<dbReference type="EnsemblMetazoa" id="PPA36481.1">
    <property type="protein sequence ID" value="PPA36481.1"/>
    <property type="gene ID" value="WBGene00274850"/>
</dbReference>
<accession>A0A2A6CYN4</accession>
<feature type="compositionally biased region" description="Basic and acidic residues" evidence="1">
    <location>
        <begin position="107"/>
        <end position="131"/>
    </location>
</feature>
<dbReference type="Proteomes" id="UP000005239">
    <property type="component" value="Unassembled WGS sequence"/>
</dbReference>
<dbReference type="AlphaFoldDB" id="A0A2A6CYN4"/>
<name>A0A2A6CYN4_PRIPA</name>
<dbReference type="SUPFAM" id="SSF57667">
    <property type="entry name" value="beta-beta-alpha zinc fingers"/>
    <property type="match status" value="1"/>
</dbReference>
<reference evidence="3" key="1">
    <citation type="journal article" date="2008" name="Nat. Genet.">
        <title>The Pristionchus pacificus genome provides a unique perspective on nematode lifestyle and parasitism.</title>
        <authorList>
            <person name="Dieterich C."/>
            <person name="Clifton S.W."/>
            <person name="Schuster L.N."/>
            <person name="Chinwalla A."/>
            <person name="Delehaunty K."/>
            <person name="Dinkelacker I."/>
            <person name="Fulton L."/>
            <person name="Fulton R."/>
            <person name="Godfrey J."/>
            <person name="Minx P."/>
            <person name="Mitreva M."/>
            <person name="Roeseler W."/>
            <person name="Tian H."/>
            <person name="Witte H."/>
            <person name="Yang S.P."/>
            <person name="Wilson R.K."/>
            <person name="Sommer R.J."/>
        </authorList>
    </citation>
    <scope>NUCLEOTIDE SEQUENCE [LARGE SCALE GENOMIC DNA]</scope>
    <source>
        <strain evidence="3">PS312</strain>
    </source>
</reference>
<dbReference type="SMART" id="SM00355">
    <property type="entry name" value="ZnF_C2H2"/>
    <property type="match status" value="2"/>
</dbReference>
<gene>
    <name evidence="2" type="primary">WBGene00274850</name>
</gene>
<accession>A0A8R1YRT6</accession>
<evidence type="ECO:0000313" key="2">
    <source>
        <dbReference type="EnsemblMetazoa" id="PPA36481.1"/>
    </source>
</evidence>
<feature type="compositionally biased region" description="Low complexity" evidence="1">
    <location>
        <begin position="141"/>
        <end position="154"/>
    </location>
</feature>
<dbReference type="InterPro" id="IPR013087">
    <property type="entry name" value="Znf_C2H2_type"/>
</dbReference>
<dbReference type="OrthoDB" id="3561125at2759"/>
<feature type="region of interest" description="Disordered" evidence="1">
    <location>
        <begin position="107"/>
        <end position="161"/>
    </location>
</feature>
<reference evidence="2" key="2">
    <citation type="submission" date="2022-06" db="UniProtKB">
        <authorList>
            <consortium name="EnsemblMetazoa"/>
        </authorList>
    </citation>
    <scope>IDENTIFICATION</scope>
    <source>
        <strain evidence="2">PS312</strain>
    </source>
</reference>
<dbReference type="PROSITE" id="PS00028">
    <property type="entry name" value="ZINC_FINGER_C2H2_1"/>
    <property type="match status" value="2"/>
</dbReference>
<evidence type="ECO:0000313" key="3">
    <source>
        <dbReference type="Proteomes" id="UP000005239"/>
    </source>
</evidence>
<keyword evidence="3" id="KW-1185">Reference proteome</keyword>
<protein>
    <submittedName>
        <fullName evidence="2">Zinc finger protein</fullName>
    </submittedName>
</protein>
<dbReference type="PROSITE" id="PS50157">
    <property type="entry name" value="ZINC_FINGER_C2H2_2"/>
    <property type="match status" value="2"/>
</dbReference>
<proteinExistence type="predicted"/>
<evidence type="ECO:0000256" key="1">
    <source>
        <dbReference type="SAM" id="MobiDB-lite"/>
    </source>
</evidence>
<dbReference type="Pfam" id="PF00096">
    <property type="entry name" value="zf-C2H2"/>
    <property type="match status" value="1"/>
</dbReference>
<organism evidence="2 3">
    <name type="scientific">Pristionchus pacificus</name>
    <name type="common">Parasitic nematode worm</name>
    <dbReference type="NCBI Taxonomy" id="54126"/>
    <lineage>
        <taxon>Eukaryota</taxon>
        <taxon>Metazoa</taxon>
        <taxon>Ecdysozoa</taxon>
        <taxon>Nematoda</taxon>
        <taxon>Chromadorea</taxon>
        <taxon>Rhabditida</taxon>
        <taxon>Rhabditina</taxon>
        <taxon>Diplogasteromorpha</taxon>
        <taxon>Diplogasteroidea</taxon>
        <taxon>Neodiplogasteridae</taxon>
        <taxon>Pristionchus</taxon>
    </lineage>
</organism>
<dbReference type="Gene3D" id="3.30.160.60">
    <property type="entry name" value="Classic Zinc Finger"/>
    <property type="match status" value="2"/>
</dbReference>
<dbReference type="InterPro" id="IPR036236">
    <property type="entry name" value="Znf_C2H2_sf"/>
</dbReference>
<sequence>MEVYTKMDCDREEAAIRPYDCEICGLKFKQIGILKTHKKTIHGVFDPDLVKSRWNFCERSDSYGAASNIGKDLKIDLERKHACDICGCGFAMPGTLKMHIRKMHDAQDVTPHKSVKQEYIERSEANKHNENQAEESESDDSTWSSGSSSNEAESGVYRLRQ</sequence>